<dbReference type="RefSeq" id="WP_058357540.1">
    <property type="nucleotide sequence ID" value="NZ_CABKVG010000010.1"/>
</dbReference>
<evidence type="ECO:0000256" key="4">
    <source>
        <dbReference type="ARBA" id="ARBA00011944"/>
    </source>
</evidence>
<dbReference type="EC" id="2.4.2.19" evidence="4"/>
<keyword evidence="5" id="KW-0662">Pyridine nucleotide biosynthesis</keyword>
<dbReference type="InterPro" id="IPR004393">
    <property type="entry name" value="NadC"/>
</dbReference>
<dbReference type="InterPro" id="IPR027277">
    <property type="entry name" value="NadC/ModD"/>
</dbReference>
<dbReference type="InterPro" id="IPR037128">
    <property type="entry name" value="Quinolinate_PRibosylTase_N_sf"/>
</dbReference>
<evidence type="ECO:0000259" key="11">
    <source>
        <dbReference type="Pfam" id="PF02749"/>
    </source>
</evidence>
<dbReference type="Gene3D" id="3.20.20.70">
    <property type="entry name" value="Aldolase class I"/>
    <property type="match status" value="1"/>
</dbReference>
<dbReference type="InterPro" id="IPR036068">
    <property type="entry name" value="Nicotinate_pribotase-like_C"/>
</dbReference>
<comment type="function">
    <text evidence="1">Involved in the catabolism of quinolinic acid (QA).</text>
</comment>
<reference evidence="12 13" key="1">
    <citation type="journal article" date="2022" name="Res Sq">
        <title>Evolution of multicellular longitudinally dividing oral cavity symbionts (Neisseriaceae).</title>
        <authorList>
            <person name="Nyongesa S."/>
            <person name="Weber P."/>
            <person name="Bernet E."/>
            <person name="Pullido F."/>
            <person name="Nieckarz M."/>
            <person name="Delaby M."/>
            <person name="Nieves C."/>
            <person name="Viehboeck T."/>
            <person name="Krause N."/>
            <person name="Rivera-Millot A."/>
            <person name="Nakamura A."/>
            <person name="Vischer N."/>
            <person name="VanNieuwenhze M."/>
            <person name="Brun Y."/>
            <person name="Cava F."/>
            <person name="Bulgheresi S."/>
            <person name="Veyrier F."/>
        </authorList>
    </citation>
    <scope>NUCLEOTIDE SEQUENCE [LARGE SCALE GENOMIC DNA]</scope>
    <source>
        <strain evidence="12 13">SN4</strain>
    </source>
</reference>
<evidence type="ECO:0000256" key="7">
    <source>
        <dbReference type="ARBA" id="ARBA00022679"/>
    </source>
</evidence>
<evidence type="ECO:0000256" key="8">
    <source>
        <dbReference type="ARBA" id="ARBA00033102"/>
    </source>
</evidence>
<evidence type="ECO:0000256" key="1">
    <source>
        <dbReference type="ARBA" id="ARBA00003237"/>
    </source>
</evidence>
<dbReference type="InterPro" id="IPR022412">
    <property type="entry name" value="Quinolinate_PRibosylTrfase_N"/>
</dbReference>
<sequence>MHYSLPQPLILPMVQAALLEDLGRRADVTSEAVIAAAQTCQLHIVAREQGVLCGIDLARLSFEAMGVGLAFETKVNDGDVLQRGDIIATVQGNARAILSAERTALNFLTHLSGIATTTQQIQASIAYTQAQVTCTRKTMPGLRVLQKFAVRVGGGRNHRLGLDDAILIKDNHIALAGGDLSAVIQQAKAYAGHLIPIEIEVDNLRQLEKVLQEGVSLVLLDNMSVEDLRTAVDMCQGQCQTEASGGLNPDTAVIVAETGVDFLAMGYVTHSARYLDIGMDYLD</sequence>
<accession>A0ABY4E0B9</accession>
<dbReference type="PIRSF" id="PIRSF006250">
    <property type="entry name" value="NadC_ModD"/>
    <property type="match status" value="1"/>
</dbReference>
<evidence type="ECO:0000256" key="5">
    <source>
        <dbReference type="ARBA" id="ARBA00022642"/>
    </source>
</evidence>
<dbReference type="SUPFAM" id="SSF54675">
    <property type="entry name" value="Nicotinate/Quinolinate PRTase N-terminal domain-like"/>
    <property type="match status" value="1"/>
</dbReference>
<evidence type="ECO:0000256" key="9">
    <source>
        <dbReference type="PIRNR" id="PIRNR006250"/>
    </source>
</evidence>
<dbReference type="Pfam" id="PF02749">
    <property type="entry name" value="QRPTase_N"/>
    <property type="match status" value="1"/>
</dbReference>
<dbReference type="PANTHER" id="PTHR32179">
    <property type="entry name" value="NICOTINATE-NUCLEOTIDE PYROPHOSPHORYLASE [CARBOXYLATING]"/>
    <property type="match status" value="1"/>
</dbReference>
<feature type="domain" description="Quinolinate phosphoribosyl transferase C-terminal" evidence="10">
    <location>
        <begin position="114"/>
        <end position="280"/>
    </location>
</feature>
<dbReference type="EMBL" id="CP091511">
    <property type="protein sequence ID" value="UOO88768.1"/>
    <property type="molecule type" value="Genomic_DNA"/>
</dbReference>
<name>A0ABY4E0B9_9NEIS</name>
<keyword evidence="6 9" id="KW-0328">Glycosyltransferase</keyword>
<dbReference type="PANTHER" id="PTHR32179:SF3">
    <property type="entry name" value="NICOTINATE-NUCLEOTIDE PYROPHOSPHORYLASE [CARBOXYLATING]"/>
    <property type="match status" value="1"/>
</dbReference>
<dbReference type="CDD" id="cd01572">
    <property type="entry name" value="QPRTase"/>
    <property type="match status" value="1"/>
</dbReference>
<dbReference type="GO" id="GO:0004514">
    <property type="term" value="F:nicotinate-nucleotide diphosphorylase (carboxylating) activity"/>
    <property type="evidence" value="ECO:0007669"/>
    <property type="project" value="UniProtKB-EC"/>
</dbReference>
<dbReference type="SUPFAM" id="SSF51690">
    <property type="entry name" value="Nicotinate/Quinolinate PRTase C-terminal domain-like"/>
    <property type="match status" value="1"/>
</dbReference>
<protein>
    <recommendedName>
        <fullName evidence="4">nicotinate-nucleotide diphosphorylase (carboxylating)</fullName>
        <ecNumber evidence="4">2.4.2.19</ecNumber>
    </recommendedName>
    <alternativeName>
        <fullName evidence="8">Quinolinate phosphoribosyltransferase [decarboxylating]</fullName>
    </alternativeName>
</protein>
<comment type="similarity">
    <text evidence="3 9">Belongs to the NadC/ModD family.</text>
</comment>
<feature type="domain" description="Quinolinate phosphoribosyl transferase N-terminal" evidence="11">
    <location>
        <begin position="27"/>
        <end position="112"/>
    </location>
</feature>
<evidence type="ECO:0000256" key="3">
    <source>
        <dbReference type="ARBA" id="ARBA00009400"/>
    </source>
</evidence>
<dbReference type="Gene3D" id="3.90.1170.20">
    <property type="entry name" value="Quinolinate phosphoribosyl transferase, N-terminal domain"/>
    <property type="match status" value="1"/>
</dbReference>
<evidence type="ECO:0000313" key="13">
    <source>
        <dbReference type="Proteomes" id="UP000832011"/>
    </source>
</evidence>
<comment type="pathway">
    <text evidence="2">Cofactor biosynthesis; NAD(+) biosynthesis; nicotinate D-ribonucleotide from quinolinate: step 1/1.</text>
</comment>
<organism evidence="12 13">
    <name type="scientific">Vitreoscilla massiliensis</name>
    <dbReference type="NCBI Taxonomy" id="1689272"/>
    <lineage>
        <taxon>Bacteria</taxon>
        <taxon>Pseudomonadati</taxon>
        <taxon>Pseudomonadota</taxon>
        <taxon>Betaproteobacteria</taxon>
        <taxon>Neisseriales</taxon>
        <taxon>Neisseriaceae</taxon>
        <taxon>Vitreoscilla</taxon>
    </lineage>
</organism>
<evidence type="ECO:0000313" key="12">
    <source>
        <dbReference type="EMBL" id="UOO88768.1"/>
    </source>
</evidence>
<evidence type="ECO:0000259" key="10">
    <source>
        <dbReference type="Pfam" id="PF01729"/>
    </source>
</evidence>
<gene>
    <name evidence="12" type="primary">nadC</name>
    <name evidence="12" type="ORF">LVJ82_15090</name>
</gene>
<keyword evidence="13" id="KW-1185">Reference proteome</keyword>
<evidence type="ECO:0000256" key="2">
    <source>
        <dbReference type="ARBA" id="ARBA00004893"/>
    </source>
</evidence>
<dbReference type="InterPro" id="IPR002638">
    <property type="entry name" value="Quinolinate_PRibosylTrfase_C"/>
</dbReference>
<dbReference type="Pfam" id="PF01729">
    <property type="entry name" value="QRPTase_C"/>
    <property type="match status" value="1"/>
</dbReference>
<dbReference type="Proteomes" id="UP000832011">
    <property type="component" value="Chromosome"/>
</dbReference>
<dbReference type="InterPro" id="IPR013785">
    <property type="entry name" value="Aldolase_TIM"/>
</dbReference>
<evidence type="ECO:0000256" key="6">
    <source>
        <dbReference type="ARBA" id="ARBA00022676"/>
    </source>
</evidence>
<keyword evidence="7 9" id="KW-0808">Transferase</keyword>
<dbReference type="NCBIfam" id="TIGR00078">
    <property type="entry name" value="nadC"/>
    <property type="match status" value="1"/>
</dbReference>
<proteinExistence type="inferred from homology"/>